<evidence type="ECO:0000313" key="12">
    <source>
        <dbReference type="Proteomes" id="UP001150062"/>
    </source>
</evidence>
<dbReference type="EMBL" id="JAOAOG010000018">
    <property type="protein sequence ID" value="KAJ6254619.1"/>
    <property type="molecule type" value="Genomic_DNA"/>
</dbReference>
<evidence type="ECO:0000259" key="9">
    <source>
        <dbReference type="Pfam" id="PF10585"/>
    </source>
</evidence>
<evidence type="ECO:0000313" key="11">
    <source>
        <dbReference type="EMBL" id="KAJ6254619.1"/>
    </source>
</evidence>
<keyword evidence="3 5" id="KW-0833">Ubl conjugation pathway</keyword>
<evidence type="ECO:0000256" key="1">
    <source>
        <dbReference type="ARBA" id="ARBA00005673"/>
    </source>
</evidence>
<reference evidence="11" key="1">
    <citation type="submission" date="2022-08" db="EMBL/GenBank/DDBJ databases">
        <title>Novel sulfate-reducing endosymbionts in the free-living metamonad Anaeramoeba.</title>
        <authorList>
            <person name="Jerlstrom-Hultqvist J."/>
            <person name="Cepicka I."/>
            <person name="Gallot-Lavallee L."/>
            <person name="Salas-Leiva D."/>
            <person name="Curtis B.A."/>
            <person name="Zahonova K."/>
            <person name="Pipaliya S."/>
            <person name="Dacks J."/>
            <person name="Roger A.J."/>
        </authorList>
    </citation>
    <scope>NUCLEOTIDE SEQUENCE</scope>
    <source>
        <strain evidence="11">Schooner1</strain>
    </source>
</reference>
<dbReference type="InterPro" id="IPR023318">
    <property type="entry name" value="Ub_act_enz_dom_a_sf"/>
</dbReference>
<keyword evidence="2 5" id="KW-0547">Nucleotide-binding</keyword>
<evidence type="ECO:0000256" key="3">
    <source>
        <dbReference type="ARBA" id="ARBA00022786"/>
    </source>
</evidence>
<dbReference type="PIRSF" id="PIRSF039133">
    <property type="entry name" value="SUMO_E1B"/>
    <property type="match status" value="1"/>
</dbReference>
<accession>A0ABQ8ZCM8</accession>
<dbReference type="Gene3D" id="1.10.10.520">
    <property type="entry name" value="Ubiquitin activating enzymes (Uba3). Chain: B, domain 2"/>
    <property type="match status" value="1"/>
</dbReference>
<dbReference type="InterPro" id="IPR030661">
    <property type="entry name" value="Uba2"/>
</dbReference>
<dbReference type="PROSITE" id="PS00865">
    <property type="entry name" value="UBIQUITIN_ACTIVAT_2"/>
    <property type="match status" value="1"/>
</dbReference>
<dbReference type="PANTHER" id="PTHR10953:SF5">
    <property type="entry name" value="SUMO-ACTIVATING ENZYME SUBUNIT 2"/>
    <property type="match status" value="1"/>
</dbReference>
<comment type="subunit">
    <text evidence="5">Heterodimer.</text>
</comment>
<protein>
    <recommendedName>
        <fullName evidence="5">SUMO-activating enzyme subunit</fullName>
    </recommendedName>
</protein>
<evidence type="ECO:0000259" key="8">
    <source>
        <dbReference type="Pfam" id="PF00899"/>
    </source>
</evidence>
<dbReference type="Gene3D" id="3.40.50.720">
    <property type="entry name" value="NAD(P)-binding Rossmann-like Domain"/>
    <property type="match status" value="1"/>
</dbReference>
<feature type="domain" description="THIF-type NAD/FAD binding fold" evidence="8">
    <location>
        <begin position="3"/>
        <end position="384"/>
    </location>
</feature>
<comment type="similarity">
    <text evidence="1 5">Belongs to the ubiquitin-activating E1 family.</text>
</comment>
<dbReference type="InterPro" id="IPR035985">
    <property type="entry name" value="Ubiquitin-activating_enz"/>
</dbReference>
<feature type="active site" description="Glycyl thioester intermediate" evidence="6">
    <location>
        <position position="156"/>
    </location>
</feature>
<dbReference type="InterPro" id="IPR033127">
    <property type="entry name" value="UBQ-activ_enz_E1_Cys_AS"/>
</dbReference>
<evidence type="ECO:0000256" key="5">
    <source>
        <dbReference type="PIRNR" id="PIRNR039133"/>
    </source>
</evidence>
<dbReference type="Proteomes" id="UP001150062">
    <property type="component" value="Unassembled WGS sequence"/>
</dbReference>
<evidence type="ECO:0000256" key="6">
    <source>
        <dbReference type="PROSITE-ProRule" id="PRU10132"/>
    </source>
</evidence>
<dbReference type="SUPFAM" id="SSF69572">
    <property type="entry name" value="Activating enzymes of the ubiquitin-like proteins"/>
    <property type="match status" value="1"/>
</dbReference>
<gene>
    <name evidence="11" type="ORF">M0813_12221</name>
</gene>
<feature type="compositionally biased region" description="Acidic residues" evidence="7">
    <location>
        <begin position="494"/>
        <end position="508"/>
    </location>
</feature>
<dbReference type="Pfam" id="PF14732">
    <property type="entry name" value="UAE_UbL"/>
    <property type="match status" value="1"/>
</dbReference>
<dbReference type="InterPro" id="IPR000594">
    <property type="entry name" value="ThiF_NAD_FAD-bd"/>
</dbReference>
<comment type="pathway">
    <text evidence="5">Protein modification; protein sumoylation.</text>
</comment>
<feature type="compositionally biased region" description="Basic and acidic residues" evidence="7">
    <location>
        <begin position="232"/>
        <end position="249"/>
    </location>
</feature>
<dbReference type="Pfam" id="PF00899">
    <property type="entry name" value="ThiF"/>
    <property type="match status" value="1"/>
</dbReference>
<name>A0ABQ8ZCM8_9EUKA</name>
<proteinExistence type="inferred from homology"/>
<keyword evidence="12" id="KW-1185">Reference proteome</keyword>
<dbReference type="Gene3D" id="3.10.290.20">
    <property type="entry name" value="Ubiquitin-like 2 activating enzyme e1b. Chain: B, domain 3"/>
    <property type="match status" value="1"/>
</dbReference>
<keyword evidence="5" id="KW-0479">Metal-binding</keyword>
<feature type="domain" description="Ubiquitin/SUMO-activating enzyme ubiquitin-like" evidence="10">
    <location>
        <begin position="393"/>
        <end position="473"/>
    </location>
</feature>
<feature type="region of interest" description="Disordered" evidence="7">
    <location>
        <begin position="485"/>
        <end position="519"/>
    </location>
</feature>
<dbReference type="InterPro" id="IPR045886">
    <property type="entry name" value="ThiF/MoeB/HesA"/>
</dbReference>
<sequence>MEQNKLLLIGVGGIGSEIIKCLLLSGYTEITCVDLDTIELSNLNRQFLFREADIGKSKSQVICERSKRFNGSAKLVPLHCDIKTKGPSFFSQFSVVITALDNVGARKYANMMCRITKTPMVDTGSAGFNGQVEVFLPGLKCFECTPIQPPKTYPVCTIRRNPEKMVHCVVWAKEEFKKEFCSKTYDSAEDEQSGELLFLKYFDQGIKDLLALKDFWKGKRKPTPLGNSKAFLSEKKEKTEKGQEKNDQPQEMRIFEPQEYATLFLKSVRELAKNRVQLRRPLIFDKDDPLALAFVACVANLRAFIFGITMQSTFEIKGIAGSIIPAVASTNAIVAGIAVKEVTNVLGWLKTKKDESCKSTWVGIPPKRILLQPFRLENSNKKCLVCKLQCITLKVNVHQILVKTLIKEVAKELDFESATLGFGSNCIYDPYDEMEENLEKKCYQFKIEHDSIVELDDTEIDFNVKVIIVHDPQIKEQNFQIIFHGEKPKPTTKEEEEEGEEEEEEEEDSQSKNKPSIVENVGASETIEIIDLIDESETIILNKPNVIKENKNLNLFKQLPSQLERKRNFTNISANGEIGKNNDKIIHIEKDELDEKEIKQNIKKTRKIPKNDKKDQKKTEIISIDFD</sequence>
<dbReference type="PANTHER" id="PTHR10953">
    <property type="entry name" value="UBIQUITIN-ACTIVATING ENZYME E1"/>
    <property type="match status" value="1"/>
</dbReference>
<keyword evidence="5" id="KW-0862">Zinc</keyword>
<evidence type="ECO:0000259" key="10">
    <source>
        <dbReference type="Pfam" id="PF14732"/>
    </source>
</evidence>
<feature type="domain" description="Ubiquitin-activating enzyme SCCH" evidence="9">
    <location>
        <begin position="234"/>
        <end position="317"/>
    </location>
</feature>
<dbReference type="InterPro" id="IPR028077">
    <property type="entry name" value="UAE_UbL_dom"/>
</dbReference>
<dbReference type="Pfam" id="PF10585">
    <property type="entry name" value="UBA_E1_SCCH"/>
    <property type="match status" value="1"/>
</dbReference>
<evidence type="ECO:0000256" key="2">
    <source>
        <dbReference type="ARBA" id="ARBA00022741"/>
    </source>
</evidence>
<feature type="region of interest" description="Disordered" evidence="7">
    <location>
        <begin position="608"/>
        <end position="627"/>
    </location>
</feature>
<evidence type="ECO:0000256" key="7">
    <source>
        <dbReference type="SAM" id="MobiDB-lite"/>
    </source>
</evidence>
<organism evidence="11 12">
    <name type="scientific">Anaeramoeba flamelloides</name>
    <dbReference type="NCBI Taxonomy" id="1746091"/>
    <lineage>
        <taxon>Eukaryota</taxon>
        <taxon>Metamonada</taxon>
        <taxon>Anaeramoebidae</taxon>
        <taxon>Anaeramoeba</taxon>
    </lineage>
</organism>
<keyword evidence="4 5" id="KW-0067">ATP-binding</keyword>
<dbReference type="InterPro" id="IPR019572">
    <property type="entry name" value="UBA_E1_SCCH"/>
</dbReference>
<feature type="region of interest" description="Disordered" evidence="7">
    <location>
        <begin position="226"/>
        <end position="249"/>
    </location>
</feature>
<feature type="compositionally biased region" description="Basic and acidic residues" evidence="7">
    <location>
        <begin position="609"/>
        <end position="620"/>
    </location>
</feature>
<evidence type="ECO:0000256" key="4">
    <source>
        <dbReference type="ARBA" id="ARBA00022840"/>
    </source>
</evidence>
<comment type="caution">
    <text evidence="11">The sequence shown here is derived from an EMBL/GenBank/DDBJ whole genome shotgun (WGS) entry which is preliminary data.</text>
</comment>